<feature type="region of interest" description="Disordered" evidence="4">
    <location>
        <begin position="1"/>
        <end position="24"/>
    </location>
</feature>
<dbReference type="AlphaFoldDB" id="A0A0B7JW54"/>
<evidence type="ECO:0008006" key="6">
    <source>
        <dbReference type="Google" id="ProtNLM"/>
    </source>
</evidence>
<gene>
    <name evidence="5" type="ORF">BN869_000002945_1</name>
</gene>
<keyword evidence="2 3" id="KW-0663">Pyridoxal phosphate</keyword>
<dbReference type="PANTHER" id="PTHR11808:SF35">
    <property type="entry name" value="CYSTATHIONINE GAMMA-SYNTHASE (AFU_ORTHOLOGUE AFUA_7G01590)"/>
    <property type="match status" value="1"/>
</dbReference>
<dbReference type="InterPro" id="IPR000277">
    <property type="entry name" value="Cys/Met-Metab_PyrdxlP-dep_enz"/>
</dbReference>
<dbReference type="InterPro" id="IPR054542">
    <property type="entry name" value="Cys_met_metab_PP"/>
</dbReference>
<dbReference type="PROSITE" id="PS00868">
    <property type="entry name" value="CYS_MET_METAB_PP"/>
    <property type="match status" value="1"/>
</dbReference>
<dbReference type="InterPro" id="IPR015421">
    <property type="entry name" value="PyrdxlP-dep_Trfase_major"/>
</dbReference>
<dbReference type="GO" id="GO:0019346">
    <property type="term" value="P:transsulfuration"/>
    <property type="evidence" value="ECO:0007669"/>
    <property type="project" value="InterPro"/>
</dbReference>
<dbReference type="GO" id="GO:0030170">
    <property type="term" value="F:pyridoxal phosphate binding"/>
    <property type="evidence" value="ECO:0007669"/>
    <property type="project" value="InterPro"/>
</dbReference>
<evidence type="ECO:0000256" key="3">
    <source>
        <dbReference type="RuleBase" id="RU362118"/>
    </source>
</evidence>
<organism evidence="5">
    <name type="scientific">Bionectria ochroleuca</name>
    <name type="common">Gliocladium roseum</name>
    <dbReference type="NCBI Taxonomy" id="29856"/>
    <lineage>
        <taxon>Eukaryota</taxon>
        <taxon>Fungi</taxon>
        <taxon>Dikarya</taxon>
        <taxon>Ascomycota</taxon>
        <taxon>Pezizomycotina</taxon>
        <taxon>Sordariomycetes</taxon>
        <taxon>Hypocreomycetidae</taxon>
        <taxon>Hypocreales</taxon>
        <taxon>Bionectriaceae</taxon>
        <taxon>Clonostachys</taxon>
    </lineage>
</organism>
<sequence length="183" mass="19433">MAEKTTDELALRGAGPGTGKTPGATLTSLSSKVVHADDNISAHRAVAPAMHVSTTFRYDDDPDQLKMVLSRLTGLQQLPLDCDPSELGPGDVVHVETPLNPTGEARNLQHYADKAHKAGAYLTVDATFAPPPLQDPFAFGADVVMHSGTKYFGGHSDMLIGVEGLEDLKQDLQQGFEALQAAK</sequence>
<dbReference type="SUPFAM" id="SSF53383">
    <property type="entry name" value="PLP-dependent transferases"/>
    <property type="match status" value="1"/>
</dbReference>
<comment type="cofactor">
    <cofactor evidence="1 3">
        <name>pyridoxal 5'-phosphate</name>
        <dbReference type="ChEBI" id="CHEBI:597326"/>
    </cofactor>
</comment>
<evidence type="ECO:0000256" key="1">
    <source>
        <dbReference type="ARBA" id="ARBA00001933"/>
    </source>
</evidence>
<reference evidence="5" key="1">
    <citation type="submission" date="2015-01" db="EMBL/GenBank/DDBJ databases">
        <authorList>
            <person name="Durling Mikael"/>
        </authorList>
    </citation>
    <scope>NUCLEOTIDE SEQUENCE</scope>
</reference>
<dbReference type="GO" id="GO:0016846">
    <property type="term" value="F:carbon-sulfur lyase activity"/>
    <property type="evidence" value="ECO:0007669"/>
    <property type="project" value="TreeGrafter"/>
</dbReference>
<feature type="compositionally biased region" description="Basic and acidic residues" evidence="4">
    <location>
        <begin position="1"/>
        <end position="10"/>
    </location>
</feature>
<evidence type="ECO:0000256" key="2">
    <source>
        <dbReference type="ARBA" id="ARBA00022898"/>
    </source>
</evidence>
<dbReference type="Gene3D" id="3.40.640.10">
    <property type="entry name" value="Type I PLP-dependent aspartate aminotransferase-like (Major domain)"/>
    <property type="match status" value="1"/>
</dbReference>
<name>A0A0B7JW54_BIOOC</name>
<dbReference type="InterPro" id="IPR015424">
    <property type="entry name" value="PyrdxlP-dep_Trfase"/>
</dbReference>
<comment type="similarity">
    <text evidence="3">Belongs to the trans-sulfuration enzymes family.</text>
</comment>
<dbReference type="PANTHER" id="PTHR11808">
    <property type="entry name" value="TRANS-SULFURATION ENZYME FAMILY MEMBER"/>
    <property type="match status" value="1"/>
</dbReference>
<dbReference type="GO" id="GO:0005737">
    <property type="term" value="C:cytoplasm"/>
    <property type="evidence" value="ECO:0007669"/>
    <property type="project" value="TreeGrafter"/>
</dbReference>
<proteinExistence type="inferred from homology"/>
<accession>A0A0B7JW54</accession>
<dbReference type="Pfam" id="PF01053">
    <property type="entry name" value="Cys_Met_Meta_PP"/>
    <property type="match status" value="1"/>
</dbReference>
<protein>
    <recommendedName>
        <fullName evidence="6">Cystathionine gamma-synthase</fullName>
    </recommendedName>
</protein>
<evidence type="ECO:0000256" key="4">
    <source>
        <dbReference type="SAM" id="MobiDB-lite"/>
    </source>
</evidence>
<evidence type="ECO:0000313" key="5">
    <source>
        <dbReference type="EMBL" id="CEO46890.1"/>
    </source>
</evidence>
<dbReference type="EMBL" id="CDPU01000006">
    <property type="protein sequence ID" value="CEO46890.1"/>
    <property type="molecule type" value="Genomic_DNA"/>
</dbReference>